<dbReference type="Proteomes" id="UP000548787">
    <property type="component" value="Unassembled WGS sequence"/>
</dbReference>
<protein>
    <recommendedName>
        <fullName evidence="1">Bacterial Ig domain-containing protein</fullName>
    </recommendedName>
</protein>
<dbReference type="InterPro" id="IPR013783">
    <property type="entry name" value="Ig-like_fold"/>
</dbReference>
<dbReference type="RefSeq" id="WP_181677859.1">
    <property type="nucleotide sequence ID" value="NZ_JABJVM010000027.1"/>
</dbReference>
<keyword evidence="3" id="KW-1185">Reference proteome</keyword>
<proteinExistence type="predicted"/>
<organism evidence="2 3">
    <name type="scientific">Listeria rustica</name>
    <dbReference type="NCBI Taxonomy" id="2713503"/>
    <lineage>
        <taxon>Bacteria</taxon>
        <taxon>Bacillati</taxon>
        <taxon>Bacillota</taxon>
        <taxon>Bacilli</taxon>
        <taxon>Bacillales</taxon>
        <taxon>Listeriaceae</taxon>
        <taxon>Listeria</taxon>
    </lineage>
</organism>
<evidence type="ECO:0000313" key="3">
    <source>
        <dbReference type="Proteomes" id="UP000548787"/>
    </source>
</evidence>
<dbReference type="Gene3D" id="2.60.40.10">
    <property type="entry name" value="Immunoglobulins"/>
    <property type="match status" value="1"/>
</dbReference>
<feature type="domain" description="Bacterial Ig" evidence="1">
    <location>
        <begin position="41"/>
        <end position="107"/>
    </location>
</feature>
<comment type="caution">
    <text evidence="2">The sequence shown here is derived from an EMBL/GenBank/DDBJ whole genome shotgun (WGS) entry which is preliminary data.</text>
</comment>
<dbReference type="Pfam" id="PF17936">
    <property type="entry name" value="Big_6"/>
    <property type="match status" value="1"/>
</dbReference>
<dbReference type="AlphaFoldDB" id="A0A7W1T952"/>
<dbReference type="EMBL" id="JABJVM010000027">
    <property type="protein sequence ID" value="MBA3927793.1"/>
    <property type="molecule type" value="Genomic_DNA"/>
</dbReference>
<name>A0A7W1T952_9LIST</name>
<reference evidence="2 3" key="1">
    <citation type="submission" date="2020-08" db="EMBL/GenBank/DDBJ databases">
        <title>Listeria ohnekaius sp. nov. and Listeria portnoyii sp. nov. isolated from non-agricultural and natural environments.</title>
        <authorList>
            <person name="Weller D."/>
            <person name="Belias A.M."/>
            <person name="Liao J."/>
            <person name="Guo S."/>
            <person name="Orsi R.H."/>
            <person name="Wiedmann M."/>
        </authorList>
    </citation>
    <scope>NUCLEOTIDE SEQUENCE [LARGE SCALE GENOMIC DNA]</scope>
    <source>
        <strain evidence="2 3">FSL W9-0585</strain>
    </source>
</reference>
<sequence>MTAIIGSGVTVSITAPFTTTKVHASQNEATPEKPATLVLSTIITNETTEITGIAVPGAQILVQNNKYQNIAISTNVFADTNGNFTVTIPKQEIGNIVLVFAKDTTTKSVLVTIQA</sequence>
<gene>
    <name evidence="2" type="ORF">HPK16_15760</name>
</gene>
<evidence type="ECO:0000259" key="1">
    <source>
        <dbReference type="Pfam" id="PF17936"/>
    </source>
</evidence>
<evidence type="ECO:0000313" key="2">
    <source>
        <dbReference type="EMBL" id="MBA3927793.1"/>
    </source>
</evidence>
<dbReference type="InterPro" id="IPR041498">
    <property type="entry name" value="Big_6"/>
</dbReference>
<accession>A0A7W1T952</accession>